<evidence type="ECO:0000256" key="3">
    <source>
        <dbReference type="ARBA" id="ARBA00022679"/>
    </source>
</evidence>
<sequence length="289" mass="33057">MLIDKQVSFPNFQEKQKQHLTNTLRRRLQIGLSIGTSSCCYSFFNHFPPLCNQRFLVMVLENGRLCSSSWVGSITADEFRVATLVFAERWEKCNSSLSQWSWVSPKRLGVAADNVEGYLCLQKMLIPRGAKDSCDEASTDNSKEEPCFDNEDDPVDNATLVQSSDGEAHQYDFHIVYSNSYRVPVLYFRGYCIDGQPLMLDDIEKDLPASSSKMLTESKWTFITQEEHPYLNRPWYTLHPCGTCEWMKLLYANEGPLVKGVLVDQYIVSWFSVVGQVVGLRTPLEMLRS</sequence>
<keyword evidence="3" id="KW-0808">Transferase</keyword>
<dbReference type="Pfam" id="PF03987">
    <property type="entry name" value="Autophagy_act_C"/>
    <property type="match status" value="1"/>
</dbReference>
<keyword evidence="4" id="KW-0833">Ubl conjugation pathway</keyword>
<evidence type="ECO:0000313" key="8">
    <source>
        <dbReference type="EMBL" id="KAK1398059.1"/>
    </source>
</evidence>
<reference evidence="8" key="1">
    <citation type="submission" date="2023-02" db="EMBL/GenBank/DDBJ databases">
        <title>Genome of toxic invasive species Heracleum sosnowskyi carries increased number of genes despite the absence of recent whole-genome duplications.</title>
        <authorList>
            <person name="Schelkunov M."/>
            <person name="Shtratnikova V."/>
            <person name="Makarenko M."/>
            <person name="Klepikova A."/>
            <person name="Omelchenko D."/>
            <person name="Novikova G."/>
            <person name="Obukhova E."/>
            <person name="Bogdanov V."/>
            <person name="Penin A."/>
            <person name="Logacheva M."/>
        </authorList>
    </citation>
    <scope>NUCLEOTIDE SEQUENCE</scope>
    <source>
        <strain evidence="8">Hsosn_3</strain>
        <tissue evidence="8">Leaf</tissue>
    </source>
</reference>
<gene>
    <name evidence="8" type="ORF">POM88_007922</name>
</gene>
<organism evidence="8 9">
    <name type="scientific">Heracleum sosnowskyi</name>
    <dbReference type="NCBI Taxonomy" id="360622"/>
    <lineage>
        <taxon>Eukaryota</taxon>
        <taxon>Viridiplantae</taxon>
        <taxon>Streptophyta</taxon>
        <taxon>Embryophyta</taxon>
        <taxon>Tracheophyta</taxon>
        <taxon>Spermatophyta</taxon>
        <taxon>Magnoliopsida</taxon>
        <taxon>eudicotyledons</taxon>
        <taxon>Gunneridae</taxon>
        <taxon>Pentapetalae</taxon>
        <taxon>asterids</taxon>
        <taxon>campanulids</taxon>
        <taxon>Apiales</taxon>
        <taxon>Apiaceae</taxon>
        <taxon>Apioideae</taxon>
        <taxon>apioid superclade</taxon>
        <taxon>Tordylieae</taxon>
        <taxon>Tordyliinae</taxon>
        <taxon>Heracleum</taxon>
    </lineage>
</organism>
<dbReference type="GO" id="GO:0061651">
    <property type="term" value="F:Atg12 conjugating enzyme activity"/>
    <property type="evidence" value="ECO:0007669"/>
    <property type="project" value="TreeGrafter"/>
</dbReference>
<dbReference type="GO" id="GO:0032446">
    <property type="term" value="P:protein modification by small protein conjugation"/>
    <property type="evidence" value="ECO:0007669"/>
    <property type="project" value="TreeGrafter"/>
</dbReference>
<dbReference type="AlphaFoldDB" id="A0AAD8N610"/>
<dbReference type="Gene3D" id="3.30.1460.50">
    <property type="match status" value="1"/>
</dbReference>
<keyword evidence="5" id="KW-0072">Autophagy</keyword>
<dbReference type="Proteomes" id="UP001237642">
    <property type="component" value="Unassembled WGS sequence"/>
</dbReference>
<dbReference type="InterPro" id="IPR007135">
    <property type="entry name" value="Atg3/Atg10"/>
</dbReference>
<evidence type="ECO:0000256" key="7">
    <source>
        <dbReference type="SAM" id="MobiDB-lite"/>
    </source>
</evidence>
<evidence type="ECO:0000256" key="5">
    <source>
        <dbReference type="ARBA" id="ARBA00023006"/>
    </source>
</evidence>
<keyword evidence="9" id="KW-1185">Reference proteome</keyword>
<evidence type="ECO:0000256" key="6">
    <source>
        <dbReference type="ARBA" id="ARBA00029833"/>
    </source>
</evidence>
<dbReference type="GO" id="GO:0000422">
    <property type="term" value="P:autophagy of mitochondrion"/>
    <property type="evidence" value="ECO:0007669"/>
    <property type="project" value="TreeGrafter"/>
</dbReference>
<evidence type="ECO:0000256" key="4">
    <source>
        <dbReference type="ARBA" id="ARBA00022786"/>
    </source>
</evidence>
<evidence type="ECO:0000313" key="9">
    <source>
        <dbReference type="Proteomes" id="UP001237642"/>
    </source>
</evidence>
<accession>A0AAD8N610</accession>
<dbReference type="PANTHER" id="PTHR14957">
    <property type="entry name" value="UBIQUITIN-LIKE-CONJUGATING ENZYME ATG10"/>
    <property type="match status" value="1"/>
</dbReference>
<proteinExistence type="inferred from homology"/>
<protein>
    <recommendedName>
        <fullName evidence="2">Ubiquitin-like-conjugating enzyme ATG10</fullName>
    </recommendedName>
    <alternativeName>
        <fullName evidence="6">Autophagy-related protein 10</fullName>
    </alternativeName>
</protein>
<evidence type="ECO:0000256" key="1">
    <source>
        <dbReference type="ARBA" id="ARBA00005696"/>
    </source>
</evidence>
<dbReference type="EMBL" id="JAUIZM010000002">
    <property type="protein sequence ID" value="KAK1398059.1"/>
    <property type="molecule type" value="Genomic_DNA"/>
</dbReference>
<comment type="caution">
    <text evidence="8">The sequence shown here is derived from an EMBL/GenBank/DDBJ whole genome shotgun (WGS) entry which is preliminary data.</text>
</comment>
<dbReference type="GO" id="GO:0000045">
    <property type="term" value="P:autophagosome assembly"/>
    <property type="evidence" value="ECO:0007669"/>
    <property type="project" value="TreeGrafter"/>
</dbReference>
<dbReference type="PANTHER" id="PTHR14957:SF1">
    <property type="entry name" value="UBIQUITIN-LIKE-CONJUGATING ENZYME ATG10"/>
    <property type="match status" value="1"/>
</dbReference>
<comment type="similarity">
    <text evidence="1">Belongs to the ATG10 family.</text>
</comment>
<dbReference type="GO" id="GO:0005829">
    <property type="term" value="C:cytosol"/>
    <property type="evidence" value="ECO:0007669"/>
    <property type="project" value="TreeGrafter"/>
</dbReference>
<evidence type="ECO:0000256" key="2">
    <source>
        <dbReference type="ARBA" id="ARBA00021099"/>
    </source>
</evidence>
<reference evidence="8" key="2">
    <citation type="submission" date="2023-05" db="EMBL/GenBank/DDBJ databases">
        <authorList>
            <person name="Schelkunov M.I."/>
        </authorList>
    </citation>
    <scope>NUCLEOTIDE SEQUENCE</scope>
    <source>
        <strain evidence="8">Hsosn_3</strain>
        <tissue evidence="8">Leaf</tissue>
    </source>
</reference>
<feature type="region of interest" description="Disordered" evidence="7">
    <location>
        <begin position="135"/>
        <end position="154"/>
    </location>
</feature>
<name>A0AAD8N610_9APIA</name>